<dbReference type="Proteomes" id="UP001409585">
    <property type="component" value="Unassembled WGS sequence"/>
</dbReference>
<feature type="transmembrane region" description="Helical" evidence="6">
    <location>
        <begin position="238"/>
        <end position="256"/>
    </location>
</feature>
<protein>
    <submittedName>
        <fullName evidence="8">EamA family transporter</fullName>
    </submittedName>
</protein>
<comment type="similarity">
    <text evidence="2">Belongs to the EamA transporter family.</text>
</comment>
<evidence type="ECO:0000256" key="3">
    <source>
        <dbReference type="ARBA" id="ARBA00022692"/>
    </source>
</evidence>
<proteinExistence type="inferred from homology"/>
<dbReference type="RefSeq" id="WP_345427466.1">
    <property type="nucleotide sequence ID" value="NZ_AP031496.1"/>
</dbReference>
<keyword evidence="4 6" id="KW-1133">Transmembrane helix</keyword>
<feature type="transmembrane region" description="Helical" evidence="6">
    <location>
        <begin position="211"/>
        <end position="231"/>
    </location>
</feature>
<feature type="transmembrane region" description="Helical" evidence="6">
    <location>
        <begin position="262"/>
        <end position="283"/>
    </location>
</feature>
<feature type="domain" description="EamA" evidence="7">
    <location>
        <begin position="146"/>
        <end position="279"/>
    </location>
</feature>
<dbReference type="InterPro" id="IPR000620">
    <property type="entry name" value="EamA_dom"/>
</dbReference>
<feature type="domain" description="EamA" evidence="7">
    <location>
        <begin position="4"/>
        <end position="134"/>
    </location>
</feature>
<dbReference type="PANTHER" id="PTHR32322:SF2">
    <property type="entry name" value="EAMA DOMAIN-CONTAINING PROTEIN"/>
    <property type="match status" value="1"/>
</dbReference>
<keyword evidence="9" id="KW-1185">Reference proteome</keyword>
<evidence type="ECO:0000256" key="1">
    <source>
        <dbReference type="ARBA" id="ARBA00004141"/>
    </source>
</evidence>
<dbReference type="AlphaFoldDB" id="A0AAV3UA12"/>
<feature type="transmembrane region" description="Helical" evidence="6">
    <location>
        <begin position="90"/>
        <end position="111"/>
    </location>
</feature>
<evidence type="ECO:0000256" key="5">
    <source>
        <dbReference type="ARBA" id="ARBA00023136"/>
    </source>
</evidence>
<dbReference type="EMBL" id="BAABLX010000077">
    <property type="protein sequence ID" value="GAA4958755.1"/>
    <property type="molecule type" value="Genomic_DNA"/>
</dbReference>
<dbReference type="InterPro" id="IPR037185">
    <property type="entry name" value="EmrE-like"/>
</dbReference>
<dbReference type="Pfam" id="PF00892">
    <property type="entry name" value="EamA"/>
    <property type="match status" value="2"/>
</dbReference>
<evidence type="ECO:0000256" key="2">
    <source>
        <dbReference type="ARBA" id="ARBA00007362"/>
    </source>
</evidence>
<keyword evidence="3 6" id="KW-0812">Transmembrane</keyword>
<comment type="subcellular location">
    <subcellularLocation>
        <location evidence="1">Membrane</location>
        <topology evidence="1">Multi-pass membrane protein</topology>
    </subcellularLocation>
</comment>
<evidence type="ECO:0000256" key="6">
    <source>
        <dbReference type="SAM" id="Phobius"/>
    </source>
</evidence>
<comment type="caution">
    <text evidence="8">The sequence shown here is derived from an EMBL/GenBank/DDBJ whole genome shotgun (WGS) entry which is preliminary data.</text>
</comment>
<reference evidence="9" key="1">
    <citation type="journal article" date="2019" name="Int. J. Syst. Evol. Microbiol.">
        <title>The Global Catalogue of Microorganisms (GCM) 10K type strain sequencing project: providing services to taxonomists for standard genome sequencing and annotation.</title>
        <authorList>
            <consortium name="The Broad Institute Genomics Platform"/>
            <consortium name="The Broad Institute Genome Sequencing Center for Infectious Disease"/>
            <person name="Wu L."/>
            <person name="Ma J."/>
        </authorList>
    </citation>
    <scope>NUCLEOTIDE SEQUENCE [LARGE SCALE GENOMIC DNA]</scope>
    <source>
        <strain evidence="9">JCM 19134</strain>
    </source>
</reference>
<evidence type="ECO:0000313" key="8">
    <source>
        <dbReference type="EMBL" id="GAA4958755.1"/>
    </source>
</evidence>
<accession>A0AAV3UA12</accession>
<feature type="transmembrane region" description="Helical" evidence="6">
    <location>
        <begin position="120"/>
        <end position="138"/>
    </location>
</feature>
<dbReference type="GO" id="GO:0016020">
    <property type="term" value="C:membrane"/>
    <property type="evidence" value="ECO:0007669"/>
    <property type="project" value="UniProtKB-SubCell"/>
</dbReference>
<name>A0AAV3UA12_9ALTE</name>
<dbReference type="PANTHER" id="PTHR32322">
    <property type="entry name" value="INNER MEMBRANE TRANSPORTER"/>
    <property type="match status" value="1"/>
</dbReference>
<dbReference type="SUPFAM" id="SSF103481">
    <property type="entry name" value="Multidrug resistance efflux transporter EmrE"/>
    <property type="match status" value="2"/>
</dbReference>
<feature type="transmembrane region" description="Helical" evidence="6">
    <location>
        <begin position="177"/>
        <end position="196"/>
    </location>
</feature>
<keyword evidence="5 6" id="KW-0472">Membrane</keyword>
<evidence type="ECO:0000256" key="4">
    <source>
        <dbReference type="ARBA" id="ARBA00022989"/>
    </source>
</evidence>
<feature type="transmembrane region" description="Helical" evidence="6">
    <location>
        <begin position="144"/>
        <end position="165"/>
    </location>
</feature>
<dbReference type="InterPro" id="IPR050638">
    <property type="entry name" value="AA-Vitamin_Transporters"/>
</dbReference>
<sequence>MPIALVYAVVVLIWSTTPLAIFFSNADFGFSLSVLLRMAIGVVLVWLLLAIGKRKLLASRNDWRVGALASIGIFPAMPLVYWATQFVPTGLVSLMFSSSPFFVGGLSWFVLGEAMGARKVAGVCVAFVGMAIIFLDQMQFGMQTVYGILVLIASTFFFSCSAVLLKKYNAHTSPLQQAGGSMLFALPGLLVTWLVVDGSVPSAVNWQPSLALLYLAVVGSVVGFSGYFYLLKNLTASSVSLISMLSPVLAMGWGFLFKGEVVNIIFLTGAAILLLGLGVYSGVLKVRRRAKGLAHVEPNV</sequence>
<evidence type="ECO:0000313" key="9">
    <source>
        <dbReference type="Proteomes" id="UP001409585"/>
    </source>
</evidence>
<feature type="transmembrane region" description="Helical" evidence="6">
    <location>
        <begin position="30"/>
        <end position="51"/>
    </location>
</feature>
<feature type="transmembrane region" description="Helical" evidence="6">
    <location>
        <begin position="63"/>
        <end position="84"/>
    </location>
</feature>
<organism evidence="8 9">
    <name type="scientific">Halioxenophilus aromaticivorans</name>
    <dbReference type="NCBI Taxonomy" id="1306992"/>
    <lineage>
        <taxon>Bacteria</taxon>
        <taxon>Pseudomonadati</taxon>
        <taxon>Pseudomonadota</taxon>
        <taxon>Gammaproteobacteria</taxon>
        <taxon>Alteromonadales</taxon>
        <taxon>Alteromonadaceae</taxon>
        <taxon>Halioxenophilus</taxon>
    </lineage>
</organism>
<evidence type="ECO:0000259" key="7">
    <source>
        <dbReference type="Pfam" id="PF00892"/>
    </source>
</evidence>
<gene>
    <name evidence="8" type="ORF">GCM10025791_44400</name>
</gene>